<organism evidence="2 3">
    <name type="scientific">Timema podura</name>
    <name type="common">Walking stick</name>
    <dbReference type="NCBI Taxonomy" id="61482"/>
    <lineage>
        <taxon>Eukaryota</taxon>
        <taxon>Metazoa</taxon>
        <taxon>Ecdysozoa</taxon>
        <taxon>Arthropoda</taxon>
        <taxon>Hexapoda</taxon>
        <taxon>Insecta</taxon>
        <taxon>Pterygota</taxon>
        <taxon>Neoptera</taxon>
        <taxon>Polyneoptera</taxon>
        <taxon>Phasmatodea</taxon>
        <taxon>Timematodea</taxon>
        <taxon>Timematoidea</taxon>
        <taxon>Timematidae</taxon>
        <taxon>Timema</taxon>
    </lineage>
</organism>
<protein>
    <recommendedName>
        <fullName evidence="1">Ryanodine receptor Ryr domain-containing protein</fullName>
    </recommendedName>
</protein>
<dbReference type="Gene3D" id="1.10.490.160">
    <property type="match status" value="1"/>
</dbReference>
<dbReference type="PANTHER" id="PTHR46399:SF8">
    <property type="entry name" value="B30.2_SPRY DOMAIN-CONTAINING PROTEIN"/>
    <property type="match status" value="1"/>
</dbReference>
<name>A0ABN7PJN1_TIMPD</name>
<feature type="domain" description="Ryanodine receptor Ryr" evidence="1">
    <location>
        <begin position="24"/>
        <end position="95"/>
    </location>
</feature>
<dbReference type="EMBL" id="CAJPIN010052526">
    <property type="protein sequence ID" value="CAG2066296.1"/>
    <property type="molecule type" value="Genomic_DNA"/>
</dbReference>
<keyword evidence="3" id="KW-1185">Reference proteome</keyword>
<comment type="caution">
    <text evidence="2">The sequence shown here is derived from an EMBL/GenBank/DDBJ whole genome shotgun (WGS) entry which is preliminary data.</text>
</comment>
<sequence length="95" mass="10934">MDKPPSRIKTVRLPNEPFLQPNGYKPAPLDLSAITLAPKMEELVDQLAENTHNLWAKERIQQAWTYGLNEDPDMRRSPHLVPYSKVDEAIKKANR</sequence>
<evidence type="ECO:0000259" key="1">
    <source>
        <dbReference type="Pfam" id="PF02026"/>
    </source>
</evidence>
<gene>
    <name evidence="2" type="ORF">TPAB3V08_LOCUS13239</name>
</gene>
<proteinExistence type="predicted"/>
<dbReference type="InterPro" id="IPR003032">
    <property type="entry name" value="Ryanodine_rcpt"/>
</dbReference>
<evidence type="ECO:0000313" key="2">
    <source>
        <dbReference type="EMBL" id="CAG2066296.1"/>
    </source>
</evidence>
<evidence type="ECO:0000313" key="3">
    <source>
        <dbReference type="Proteomes" id="UP001153148"/>
    </source>
</evidence>
<dbReference type="PANTHER" id="PTHR46399">
    <property type="entry name" value="B30.2/SPRY DOMAIN-CONTAINING PROTEIN"/>
    <property type="match status" value="1"/>
</dbReference>
<reference evidence="2" key="1">
    <citation type="submission" date="2021-03" db="EMBL/GenBank/DDBJ databases">
        <authorList>
            <person name="Tran Van P."/>
        </authorList>
    </citation>
    <scope>NUCLEOTIDE SEQUENCE</scope>
</reference>
<dbReference type="Pfam" id="PF02026">
    <property type="entry name" value="RyR"/>
    <property type="match status" value="1"/>
</dbReference>
<accession>A0ABN7PJN1</accession>
<dbReference type="InterPro" id="IPR015925">
    <property type="entry name" value="Ryanodine_IP3_receptor"/>
</dbReference>
<dbReference type="Proteomes" id="UP001153148">
    <property type="component" value="Unassembled WGS sequence"/>
</dbReference>